<dbReference type="CDD" id="cd13244">
    <property type="entry name" value="PH_PLEKHG5_G6"/>
    <property type="match status" value="1"/>
</dbReference>
<dbReference type="GO" id="GO:0005886">
    <property type="term" value="C:plasma membrane"/>
    <property type="evidence" value="ECO:0007669"/>
    <property type="project" value="TreeGrafter"/>
</dbReference>
<dbReference type="GO" id="GO:0030139">
    <property type="term" value="C:endocytic vesicle"/>
    <property type="evidence" value="ECO:0007669"/>
    <property type="project" value="TreeGrafter"/>
</dbReference>
<reference evidence="4" key="2">
    <citation type="journal article" date="2017" name="Sci. Adv.">
        <title>A tail of two voltages: Proteomic comparison of the three electric organs of the electric eel.</title>
        <authorList>
            <person name="Traeger L.L."/>
            <person name="Sabat G."/>
            <person name="Barrett-Wilt G.A."/>
            <person name="Wells G.B."/>
            <person name="Sussman M.R."/>
        </authorList>
    </citation>
    <scope>NUCLEOTIDE SEQUENCE [LARGE SCALE GENOMIC DNA]</scope>
</reference>
<feature type="compositionally biased region" description="Basic residues" evidence="1">
    <location>
        <begin position="104"/>
        <end position="115"/>
    </location>
</feature>
<dbReference type="GO" id="GO:0043542">
    <property type="term" value="P:endothelial cell migration"/>
    <property type="evidence" value="ECO:0007669"/>
    <property type="project" value="TreeGrafter"/>
</dbReference>
<dbReference type="InterPro" id="IPR029071">
    <property type="entry name" value="Ubiquitin-like_domsf"/>
</dbReference>
<dbReference type="PROSITE" id="PS50010">
    <property type="entry name" value="DH_2"/>
    <property type="match status" value="1"/>
</dbReference>
<feature type="region of interest" description="Disordered" evidence="1">
    <location>
        <begin position="71"/>
        <end position="117"/>
    </location>
</feature>
<accession>A0A4W4HKD0</accession>
<dbReference type="Pfam" id="PF00621">
    <property type="entry name" value="RhoGEF"/>
    <property type="match status" value="1"/>
</dbReference>
<dbReference type="CDD" id="cd00160">
    <property type="entry name" value="RhoGEF"/>
    <property type="match status" value="1"/>
</dbReference>
<feature type="compositionally biased region" description="Low complexity" evidence="1">
    <location>
        <begin position="74"/>
        <end position="86"/>
    </location>
</feature>
<dbReference type="STRING" id="8005.ENSEEEP00000050568"/>
<dbReference type="FunFam" id="1.20.900.10:FF:000017">
    <property type="entry name" value="pleckstrin homology domain-containing family G member 5 isoform X1"/>
    <property type="match status" value="1"/>
</dbReference>
<organism evidence="3 4">
    <name type="scientific">Electrophorus electricus</name>
    <name type="common">Electric eel</name>
    <name type="synonym">Gymnotus electricus</name>
    <dbReference type="NCBI Taxonomy" id="8005"/>
    <lineage>
        <taxon>Eukaryota</taxon>
        <taxon>Metazoa</taxon>
        <taxon>Chordata</taxon>
        <taxon>Craniata</taxon>
        <taxon>Vertebrata</taxon>
        <taxon>Euteleostomi</taxon>
        <taxon>Actinopterygii</taxon>
        <taxon>Neopterygii</taxon>
        <taxon>Teleostei</taxon>
        <taxon>Ostariophysi</taxon>
        <taxon>Gymnotiformes</taxon>
        <taxon>Gymnotoidei</taxon>
        <taxon>Gymnotidae</taxon>
        <taxon>Electrophorus</taxon>
    </lineage>
</organism>
<dbReference type="Gene3D" id="1.20.900.10">
    <property type="entry name" value="Dbl homology (DH) domain"/>
    <property type="match status" value="1"/>
</dbReference>
<dbReference type="SUPFAM" id="SSF50729">
    <property type="entry name" value="PH domain-like"/>
    <property type="match status" value="1"/>
</dbReference>
<dbReference type="Ensembl" id="ENSEEET00000051122.2">
    <property type="protein sequence ID" value="ENSEEEP00000050568.2"/>
    <property type="gene ID" value="ENSEEEG00000023781.2"/>
</dbReference>
<reference evidence="3" key="3">
    <citation type="submission" date="2020-05" db="EMBL/GenBank/DDBJ databases">
        <title>Electrophorus electricus (electric eel) genome, fEleEle1, primary haplotype.</title>
        <authorList>
            <person name="Myers G."/>
            <person name="Meyer A."/>
            <person name="Fedrigo O."/>
            <person name="Formenti G."/>
            <person name="Rhie A."/>
            <person name="Tracey A."/>
            <person name="Sims Y."/>
            <person name="Jarvis E.D."/>
        </authorList>
    </citation>
    <scope>NUCLEOTIDE SEQUENCE [LARGE SCALE GENOMIC DNA]</scope>
</reference>
<keyword evidence="4" id="KW-1185">Reference proteome</keyword>
<name>A0A4W4HKD0_ELEEL</name>
<dbReference type="SUPFAM" id="SSF54236">
    <property type="entry name" value="Ubiquitin-like"/>
    <property type="match status" value="1"/>
</dbReference>
<dbReference type="GO" id="GO:0005085">
    <property type="term" value="F:guanyl-nucleotide exchange factor activity"/>
    <property type="evidence" value="ECO:0007669"/>
    <property type="project" value="InterPro"/>
</dbReference>
<gene>
    <name evidence="3" type="primary">plekhg5b</name>
</gene>
<sequence>RGNLCKNRVCSCVCVHVQVCHHPDCQDLNSKSPLHLCESCDSRCHPDETDNMHFDRHPRFHLQPQGSILARNVSTRSCPPRTSPPSDLEEEEEGATERGERKPGKMKPKKKHRRRYTDDPSKECFTLKFDLNVDIDTEIVPAMKKKTLRELLGPVFERKGIELSRVDLFLDQSNTPLSLHFEAYPFGGHYLKVKARPGDELKVDQGVKDLRFLSLPNIKSSSGISPYILNPTNDKVDHGSLSRQDNVDILARRRKNMMEFLGDASIPSPDSLAQLGGSLPSVAPLGVPKNRPASRFSGFFFPSGAGKQELDRVELLNNRLQFYTYNGLPKVSSFHQDSWEEDDEEPGLTLEDSWQQLLENPETLSRRQVHQQEAIWELIHTEATYIKKLKVITDLFLCGLLHLQDCGLLSEVEPGKLFSNIQDLVRVHATLWVQVMEPVLERARRDRSLLDPMHLLQGFQTFGSRFQPYLRYCMEEERCMEYMRSQLRDNELFRIYITWAEGNKQCARLKLADMLVKPHQRLTKYPLLLKTILKKTDEPAAKDALLSMLACVDSFINSVDTQMQQKQEQQKLAAISARVESYEAVEGGTEEVERILREFNHIDLMAPMIDTSPEETRQLHLEGALRMKEGKDSRMDVYCFLFTDLLLVTKPVKRVEKVKVIRPPLLVQNVVCRELKDPGSFVLIYLNEFKSAVAAYSCLVIHGLMVLHLMLRLDGVCFGFFFLIFSFYSTFRSSDGSTETLSVMDADESEACLDSSTLQADPVVTPMPLPDGSPVAPGSQKAQGAGEADPLPQSSERRSVSVDSAYGTLSPESLLEMQTGSPCSLLSPARHLKPRRRAPVQLRLPCLQRLAFKCRSEDNLLQCVSGNGSRPLARADTEPARVSPQWPDGGLGHSRSLCELIPSSAGHKVEAPLPDMEKEESCQLSHSLPATLLADTLRRARGDYKRGQMSYGCSDSSPQQKKKLTMAQLCRIRTTLVLNSTLTASEV</sequence>
<dbReference type="PANTHER" id="PTHR13217:SF12">
    <property type="entry name" value="PLECKSTRIN HOMOLOGY DOMAIN-CONTAINING FAMILY G MEMBER 5 ISOFORM X1-RELATED"/>
    <property type="match status" value="1"/>
</dbReference>
<dbReference type="InterPro" id="IPR040181">
    <property type="entry name" value="PKHG5/7"/>
</dbReference>
<evidence type="ECO:0000313" key="3">
    <source>
        <dbReference type="Ensembl" id="ENSEEEP00000050568.2"/>
    </source>
</evidence>
<dbReference type="SUPFAM" id="SSF48065">
    <property type="entry name" value="DBL homology domain (DH-domain)"/>
    <property type="match status" value="1"/>
</dbReference>
<evidence type="ECO:0000259" key="2">
    <source>
        <dbReference type="PROSITE" id="PS50010"/>
    </source>
</evidence>
<dbReference type="OMA" id="RTKCART"/>
<dbReference type="AlphaFoldDB" id="A0A4W4HKD0"/>
<dbReference type="GeneTree" id="ENSGT00510000046843"/>
<dbReference type="Proteomes" id="UP000314983">
    <property type="component" value="Chromosome 22"/>
</dbReference>
<reference evidence="3" key="4">
    <citation type="submission" date="2025-08" db="UniProtKB">
        <authorList>
            <consortium name="Ensembl"/>
        </authorList>
    </citation>
    <scope>IDENTIFICATION</scope>
</reference>
<evidence type="ECO:0000256" key="1">
    <source>
        <dbReference type="SAM" id="MobiDB-lite"/>
    </source>
</evidence>
<dbReference type="SMART" id="SM00325">
    <property type="entry name" value="RhoGEF"/>
    <property type="match status" value="1"/>
</dbReference>
<dbReference type="GO" id="GO:0030424">
    <property type="term" value="C:axon"/>
    <property type="evidence" value="ECO:0007669"/>
    <property type="project" value="TreeGrafter"/>
</dbReference>
<dbReference type="GO" id="GO:0007266">
    <property type="term" value="P:Rho protein signal transduction"/>
    <property type="evidence" value="ECO:0007669"/>
    <property type="project" value="TreeGrafter"/>
</dbReference>
<dbReference type="InterPro" id="IPR011993">
    <property type="entry name" value="PH-like_dom_sf"/>
</dbReference>
<reference evidence="3" key="5">
    <citation type="submission" date="2025-09" db="UniProtKB">
        <authorList>
            <consortium name="Ensembl"/>
        </authorList>
    </citation>
    <scope>IDENTIFICATION</scope>
</reference>
<feature type="region of interest" description="Disordered" evidence="1">
    <location>
        <begin position="763"/>
        <end position="803"/>
    </location>
</feature>
<evidence type="ECO:0000313" key="4">
    <source>
        <dbReference type="Proteomes" id="UP000314983"/>
    </source>
</evidence>
<feature type="domain" description="DH" evidence="2">
    <location>
        <begin position="370"/>
        <end position="602"/>
    </location>
</feature>
<dbReference type="PANTHER" id="PTHR13217">
    <property type="entry name" value="PLECKSTRIN HOMOLOGY DOMAIN-CONTAINING FAMILY G MEMBER 7"/>
    <property type="match status" value="1"/>
</dbReference>
<dbReference type="InterPro" id="IPR035899">
    <property type="entry name" value="DBL_dom_sf"/>
</dbReference>
<dbReference type="Gene3D" id="2.30.29.30">
    <property type="entry name" value="Pleckstrin-homology domain (PH domain)/Phosphotyrosine-binding domain (PTB)"/>
    <property type="match status" value="1"/>
</dbReference>
<protein>
    <recommendedName>
        <fullName evidence="2">DH domain-containing protein</fullName>
    </recommendedName>
</protein>
<proteinExistence type="predicted"/>
<dbReference type="InterPro" id="IPR000219">
    <property type="entry name" value="DH_dom"/>
</dbReference>
<dbReference type="CDD" id="cd17068">
    <property type="entry name" value="RBD_PLEKHG5"/>
    <property type="match status" value="1"/>
</dbReference>
<reference evidence="4" key="1">
    <citation type="journal article" date="2014" name="Science">
        <title>Nonhuman genetics. Genomic basis for the convergent evolution of electric organs.</title>
        <authorList>
            <person name="Gallant J.R."/>
            <person name="Traeger L.L."/>
            <person name="Volkening J.D."/>
            <person name="Moffett H."/>
            <person name="Chen P.H."/>
            <person name="Novina C.D."/>
            <person name="Phillips G.N.Jr."/>
            <person name="Anand R."/>
            <person name="Wells G.B."/>
            <person name="Pinch M."/>
            <person name="Guth R."/>
            <person name="Unguez G.A."/>
            <person name="Albert J.S."/>
            <person name="Zakon H.H."/>
            <person name="Samanta M.P."/>
            <person name="Sussman M.R."/>
        </authorList>
    </citation>
    <scope>NUCLEOTIDE SEQUENCE [LARGE SCALE GENOMIC DNA]</scope>
</reference>